<accession>A0ABD3RZJ3</accession>
<dbReference type="InterPro" id="IPR006571">
    <property type="entry name" value="TLDc_dom"/>
</dbReference>
<feature type="signal peptide" evidence="2">
    <location>
        <begin position="1"/>
        <end position="28"/>
    </location>
</feature>
<dbReference type="EMBL" id="JALLPB020000097">
    <property type="protein sequence ID" value="KAL3817664.1"/>
    <property type="molecule type" value="Genomic_DNA"/>
</dbReference>
<comment type="caution">
    <text evidence="4">The sequence shown here is derived from an EMBL/GenBank/DDBJ whole genome shotgun (WGS) entry which is preliminary data.</text>
</comment>
<evidence type="ECO:0000256" key="1">
    <source>
        <dbReference type="SAM" id="MobiDB-lite"/>
    </source>
</evidence>
<name>A0ABD3RZJ3_9STRA</name>
<feature type="domain" description="TLDc" evidence="3">
    <location>
        <begin position="149"/>
        <end position="232"/>
    </location>
</feature>
<evidence type="ECO:0000313" key="4">
    <source>
        <dbReference type="EMBL" id="KAL3817664.1"/>
    </source>
</evidence>
<dbReference type="Pfam" id="PF07534">
    <property type="entry name" value="TLD"/>
    <property type="match status" value="1"/>
</dbReference>
<feature type="chain" id="PRO_5044776660" description="TLDc domain-containing protein" evidence="2">
    <location>
        <begin position="29"/>
        <end position="338"/>
    </location>
</feature>
<feature type="region of interest" description="Disordered" evidence="1">
    <location>
        <begin position="34"/>
        <end position="95"/>
    </location>
</feature>
<organism evidence="4 5">
    <name type="scientific">Cyclostephanos tholiformis</name>
    <dbReference type="NCBI Taxonomy" id="382380"/>
    <lineage>
        <taxon>Eukaryota</taxon>
        <taxon>Sar</taxon>
        <taxon>Stramenopiles</taxon>
        <taxon>Ochrophyta</taxon>
        <taxon>Bacillariophyta</taxon>
        <taxon>Coscinodiscophyceae</taxon>
        <taxon>Thalassiosirophycidae</taxon>
        <taxon>Stephanodiscales</taxon>
        <taxon>Stephanodiscaceae</taxon>
        <taxon>Cyclostephanos</taxon>
    </lineage>
</organism>
<dbReference type="AlphaFoldDB" id="A0ABD3RZJ3"/>
<keyword evidence="2" id="KW-0732">Signal</keyword>
<evidence type="ECO:0000259" key="3">
    <source>
        <dbReference type="Pfam" id="PF07534"/>
    </source>
</evidence>
<sequence>MVKQTSATMLLLRGGLAAILSIRGRAFAFVPPSHDGRHAHAIQRPRQPSSSSSSSSSLRLGDFFNNIGRKPRRGDVAADDVGKKTTTSASEDDGGYYDVDDPIEKIFGFFFGKKEEAPLGMPRFGRDRFPEQYPATIDEWAMPLDGDDAEMSALRPLLKNTNLETRKLRLTYDANRDGWDPKSFHAKVDRQGGGIVLCTTKSGLRCGGYNPKGWVGYGEARGSIAAFLFVLNGKSGSNDGGTPGIKLRKVGGPGLAQMDMPETGPQFSPDALVIRMDSREPKLARSKLGSYYERMPDGTNSLFGKESAVQLKDLRVYHGVYAMNEYIPFTDAEPFALY</sequence>
<proteinExistence type="predicted"/>
<evidence type="ECO:0000256" key="2">
    <source>
        <dbReference type="SAM" id="SignalP"/>
    </source>
</evidence>
<feature type="compositionally biased region" description="Basic and acidic residues" evidence="1">
    <location>
        <begin position="73"/>
        <end position="83"/>
    </location>
</feature>
<evidence type="ECO:0000313" key="5">
    <source>
        <dbReference type="Proteomes" id="UP001530377"/>
    </source>
</evidence>
<protein>
    <recommendedName>
        <fullName evidence="3">TLDc domain-containing protein</fullName>
    </recommendedName>
</protein>
<keyword evidence="5" id="KW-1185">Reference proteome</keyword>
<reference evidence="4 5" key="1">
    <citation type="submission" date="2024-10" db="EMBL/GenBank/DDBJ databases">
        <title>Updated reference genomes for cyclostephanoid diatoms.</title>
        <authorList>
            <person name="Roberts W.R."/>
            <person name="Alverson A.J."/>
        </authorList>
    </citation>
    <scope>NUCLEOTIDE SEQUENCE [LARGE SCALE GENOMIC DNA]</scope>
    <source>
        <strain evidence="4 5">AJA228-03</strain>
    </source>
</reference>
<dbReference type="Proteomes" id="UP001530377">
    <property type="component" value="Unassembled WGS sequence"/>
</dbReference>
<gene>
    <name evidence="4" type="ORF">ACHAXA_002009</name>
</gene>